<proteinExistence type="predicted"/>
<organism evidence="2 3">
    <name type="scientific">Quillaja saponaria</name>
    <name type="common">Soap bark tree</name>
    <dbReference type="NCBI Taxonomy" id="32244"/>
    <lineage>
        <taxon>Eukaryota</taxon>
        <taxon>Viridiplantae</taxon>
        <taxon>Streptophyta</taxon>
        <taxon>Embryophyta</taxon>
        <taxon>Tracheophyta</taxon>
        <taxon>Spermatophyta</taxon>
        <taxon>Magnoliopsida</taxon>
        <taxon>eudicotyledons</taxon>
        <taxon>Gunneridae</taxon>
        <taxon>Pentapetalae</taxon>
        <taxon>rosids</taxon>
        <taxon>fabids</taxon>
        <taxon>Fabales</taxon>
        <taxon>Quillajaceae</taxon>
        <taxon>Quillaja</taxon>
    </lineage>
</organism>
<dbReference type="AlphaFoldDB" id="A0AAD7LR38"/>
<dbReference type="Pfam" id="PF08387">
    <property type="entry name" value="FBD"/>
    <property type="match status" value="1"/>
</dbReference>
<evidence type="ECO:0000259" key="1">
    <source>
        <dbReference type="SMART" id="SM00579"/>
    </source>
</evidence>
<evidence type="ECO:0000313" key="2">
    <source>
        <dbReference type="EMBL" id="KAJ7961936.1"/>
    </source>
</evidence>
<dbReference type="InterPro" id="IPR006566">
    <property type="entry name" value="FBD"/>
</dbReference>
<keyword evidence="3" id="KW-1185">Reference proteome</keyword>
<accession>A0AAD7LR38</accession>
<name>A0AAD7LR38_QUISA</name>
<comment type="caution">
    <text evidence="2">The sequence shown here is derived from an EMBL/GenBank/DDBJ whole genome shotgun (WGS) entry which is preliminary data.</text>
</comment>
<dbReference type="InterPro" id="IPR050232">
    <property type="entry name" value="FBL13/AtMIF1-like"/>
</dbReference>
<protein>
    <submittedName>
        <fullName evidence="2">F-box/FBD/LRR-repeat protein</fullName>
    </submittedName>
</protein>
<reference evidence="2" key="1">
    <citation type="journal article" date="2023" name="Science">
        <title>Elucidation of the pathway for biosynthesis of saponin adjuvants from the soapbark tree.</title>
        <authorList>
            <person name="Reed J."/>
            <person name="Orme A."/>
            <person name="El-Demerdash A."/>
            <person name="Owen C."/>
            <person name="Martin L.B.B."/>
            <person name="Misra R.C."/>
            <person name="Kikuchi S."/>
            <person name="Rejzek M."/>
            <person name="Martin A.C."/>
            <person name="Harkess A."/>
            <person name="Leebens-Mack J."/>
            <person name="Louveau T."/>
            <person name="Stephenson M.J."/>
            <person name="Osbourn A."/>
        </authorList>
    </citation>
    <scope>NUCLEOTIDE SEQUENCE</scope>
    <source>
        <strain evidence="2">S10</strain>
    </source>
</reference>
<dbReference type="PANTHER" id="PTHR31900">
    <property type="entry name" value="F-BOX/RNI SUPERFAMILY PROTEIN-RELATED"/>
    <property type="match status" value="1"/>
</dbReference>
<sequence>MLSLEEAFICLSPARGQSEEEVESFMYNIAIGICKIKVLKVSIGSLWDLYCLLTRPGCFSYSFNDLKYLKIRGTELGEHLQGIICLLKISPNLENLFIDFEEVLESSDFGPLQDENITCLTYHLKVVQINYVDDIENHLELVRFLPQNAHVLEKMVVVWQKSIEEIREAMEEVMEFPRSSSDAAVLHFGSQRDMGEFYKLEI</sequence>
<evidence type="ECO:0000313" key="3">
    <source>
        <dbReference type="Proteomes" id="UP001163823"/>
    </source>
</evidence>
<dbReference type="PANTHER" id="PTHR31900:SF30">
    <property type="entry name" value="SUPERFAMILY PROTEIN, PUTATIVE-RELATED"/>
    <property type="match status" value="1"/>
</dbReference>
<feature type="domain" description="FBD" evidence="1">
    <location>
        <begin position="118"/>
        <end position="188"/>
    </location>
</feature>
<gene>
    <name evidence="2" type="ORF">O6P43_017226</name>
</gene>
<dbReference type="Proteomes" id="UP001163823">
    <property type="component" value="Chromosome 7"/>
</dbReference>
<dbReference type="EMBL" id="JARAOO010000007">
    <property type="protein sequence ID" value="KAJ7961936.1"/>
    <property type="molecule type" value="Genomic_DNA"/>
</dbReference>
<dbReference type="SMART" id="SM00579">
    <property type="entry name" value="FBD"/>
    <property type="match status" value="1"/>
</dbReference>